<accession>A0AAD8R0T0</accession>
<gene>
    <name evidence="22" type="ORF">QYE76_035037</name>
</gene>
<keyword evidence="4" id="KW-0575">Peroxidase</keyword>
<evidence type="ECO:0000256" key="13">
    <source>
        <dbReference type="ARBA" id="ARBA00023324"/>
    </source>
</evidence>
<evidence type="ECO:0000256" key="9">
    <source>
        <dbReference type="ARBA" id="ARBA00023004"/>
    </source>
</evidence>
<keyword evidence="10 18" id="KW-1015">Disulfide bond</keyword>
<keyword evidence="8" id="KW-0560">Oxidoreductase</keyword>
<evidence type="ECO:0000313" key="23">
    <source>
        <dbReference type="Proteomes" id="UP001231189"/>
    </source>
</evidence>
<comment type="catalytic activity">
    <reaction evidence="1">
        <text>2 a phenolic donor + H2O2 = 2 a phenolic radical donor + 2 H2O</text>
        <dbReference type="Rhea" id="RHEA:56136"/>
        <dbReference type="ChEBI" id="CHEBI:15377"/>
        <dbReference type="ChEBI" id="CHEBI:16240"/>
        <dbReference type="ChEBI" id="CHEBI:139520"/>
        <dbReference type="ChEBI" id="CHEBI:139521"/>
        <dbReference type="EC" id="1.11.1.7"/>
    </reaction>
</comment>
<evidence type="ECO:0000256" key="19">
    <source>
        <dbReference type="SAM" id="MobiDB-lite"/>
    </source>
</evidence>
<evidence type="ECO:0000256" key="5">
    <source>
        <dbReference type="ARBA" id="ARBA00022617"/>
    </source>
</evidence>
<dbReference type="GO" id="GO:0046872">
    <property type="term" value="F:metal ion binding"/>
    <property type="evidence" value="ECO:0007669"/>
    <property type="project" value="UniProtKB-KW"/>
</dbReference>
<feature type="site" description="Transition state stabilizer" evidence="17">
    <location>
        <position position="64"/>
    </location>
</feature>
<comment type="similarity">
    <text evidence="2">Belongs to the peroxidase family. Ascorbate peroxidase subfamily.</text>
</comment>
<evidence type="ECO:0000256" key="10">
    <source>
        <dbReference type="ARBA" id="ARBA00023157"/>
    </source>
</evidence>
<protein>
    <recommendedName>
        <fullName evidence="3">peroxidase</fullName>
        <ecNumber evidence="3">1.11.1.7</ecNumber>
    </recommendedName>
</protein>
<dbReference type="GO" id="GO:0020037">
    <property type="term" value="F:heme binding"/>
    <property type="evidence" value="ECO:0007669"/>
    <property type="project" value="InterPro"/>
</dbReference>
<dbReference type="InterPro" id="IPR025476">
    <property type="entry name" value="Helitron_helicase-like"/>
</dbReference>
<evidence type="ECO:0000256" key="3">
    <source>
        <dbReference type="ARBA" id="ARBA00012313"/>
    </source>
</evidence>
<comment type="caution">
    <text evidence="22">The sequence shown here is derived from an EMBL/GenBank/DDBJ whole genome shotgun (WGS) entry which is preliminary data.</text>
</comment>
<evidence type="ECO:0000256" key="8">
    <source>
        <dbReference type="ARBA" id="ARBA00023002"/>
    </source>
</evidence>
<feature type="binding site" evidence="16">
    <location>
        <position position="74"/>
    </location>
    <ligand>
        <name>Ca(2+)</name>
        <dbReference type="ChEBI" id="CHEBI:29108"/>
        <label>1</label>
    </ligand>
</feature>
<dbReference type="PROSITE" id="PS00436">
    <property type="entry name" value="PEROXIDASE_2"/>
    <property type="match status" value="1"/>
</dbReference>
<dbReference type="InterPro" id="IPR019793">
    <property type="entry name" value="Peroxidases_heam-ligand_BS"/>
</dbReference>
<dbReference type="InterPro" id="IPR010255">
    <property type="entry name" value="Haem_peroxidase_sf"/>
</dbReference>
<dbReference type="GO" id="GO:0042744">
    <property type="term" value="P:hydrogen peroxide catabolic process"/>
    <property type="evidence" value="ECO:0007669"/>
    <property type="project" value="UniProtKB-KW"/>
</dbReference>
<evidence type="ECO:0000259" key="21">
    <source>
        <dbReference type="PROSITE" id="PS50873"/>
    </source>
</evidence>
<keyword evidence="20" id="KW-0732">Signal</keyword>
<feature type="binding site" evidence="15">
    <location>
        <position position="164"/>
    </location>
    <ligand>
        <name>substrate</name>
    </ligand>
</feature>
<dbReference type="GO" id="GO:0006979">
    <property type="term" value="P:response to oxidative stress"/>
    <property type="evidence" value="ECO:0007669"/>
    <property type="project" value="InterPro"/>
</dbReference>
<evidence type="ECO:0000256" key="2">
    <source>
        <dbReference type="ARBA" id="ARBA00006873"/>
    </source>
</evidence>
<keyword evidence="9 16" id="KW-0408">Iron</keyword>
<feature type="disulfide bond" evidence="18">
    <location>
        <begin position="37"/>
        <end position="116"/>
    </location>
</feature>
<keyword evidence="5" id="KW-0349">Heme</keyword>
<dbReference type="PRINTS" id="PR00461">
    <property type="entry name" value="PLPEROXIDASE"/>
</dbReference>
<organism evidence="22 23">
    <name type="scientific">Lolium multiflorum</name>
    <name type="common">Italian ryegrass</name>
    <name type="synonym">Lolium perenne subsp. multiflorum</name>
    <dbReference type="NCBI Taxonomy" id="4521"/>
    <lineage>
        <taxon>Eukaryota</taxon>
        <taxon>Viridiplantae</taxon>
        <taxon>Streptophyta</taxon>
        <taxon>Embryophyta</taxon>
        <taxon>Tracheophyta</taxon>
        <taxon>Spermatophyta</taxon>
        <taxon>Magnoliopsida</taxon>
        <taxon>Liliopsida</taxon>
        <taxon>Poales</taxon>
        <taxon>Poaceae</taxon>
        <taxon>BOP clade</taxon>
        <taxon>Pooideae</taxon>
        <taxon>Poodae</taxon>
        <taxon>Poeae</taxon>
        <taxon>Poeae Chloroplast Group 2 (Poeae type)</taxon>
        <taxon>Loliodinae</taxon>
        <taxon>Loliinae</taxon>
        <taxon>Lolium</taxon>
    </lineage>
</organism>
<evidence type="ECO:0000256" key="14">
    <source>
        <dbReference type="PIRSR" id="PIRSR600823-1"/>
    </source>
</evidence>
<keyword evidence="13" id="KW-0376">Hydrogen peroxide</keyword>
<dbReference type="InterPro" id="IPR033905">
    <property type="entry name" value="Secretory_peroxidase"/>
</dbReference>
<dbReference type="EMBL" id="JAUUTY010000007">
    <property type="protein sequence ID" value="KAK1611364.1"/>
    <property type="molecule type" value="Genomic_DNA"/>
</dbReference>
<dbReference type="Proteomes" id="UP001231189">
    <property type="component" value="Unassembled WGS sequence"/>
</dbReference>
<dbReference type="PROSITE" id="PS50873">
    <property type="entry name" value="PEROXIDASE_4"/>
    <property type="match status" value="1"/>
</dbReference>
<dbReference type="InterPro" id="IPR019794">
    <property type="entry name" value="Peroxidases_AS"/>
</dbReference>
<feature type="binding site" evidence="16">
    <location>
        <position position="91"/>
    </location>
    <ligand>
        <name>Ca(2+)</name>
        <dbReference type="ChEBI" id="CHEBI:29108"/>
        <label>1</label>
    </ligand>
</feature>
<dbReference type="SUPFAM" id="SSF48113">
    <property type="entry name" value="Heme-dependent peroxidases"/>
    <property type="match status" value="1"/>
</dbReference>
<dbReference type="Gene3D" id="1.10.520.10">
    <property type="match status" value="1"/>
</dbReference>
<comment type="cofactor">
    <cofactor evidence="16">
        <name>Ca(2+)</name>
        <dbReference type="ChEBI" id="CHEBI:29108"/>
    </cofactor>
    <text evidence="16">Binds 2 calcium ions per subunit.</text>
</comment>
<dbReference type="AlphaFoldDB" id="A0AAD8R0T0"/>
<dbReference type="InterPro" id="IPR000823">
    <property type="entry name" value="Peroxidase_pln"/>
</dbReference>
<evidence type="ECO:0000256" key="11">
    <source>
        <dbReference type="ARBA" id="ARBA00023180"/>
    </source>
</evidence>
<keyword evidence="7 16" id="KW-0106">Calcium</keyword>
<dbReference type="Pfam" id="PF00141">
    <property type="entry name" value="peroxidase"/>
    <property type="match status" value="1"/>
</dbReference>
<keyword evidence="6 16" id="KW-0479">Metal-binding</keyword>
<dbReference type="Pfam" id="PF14214">
    <property type="entry name" value="Helitron_like_N"/>
    <property type="match status" value="1"/>
</dbReference>
<feature type="disulfide bond" evidence="18">
    <location>
        <begin position="70"/>
        <end position="75"/>
    </location>
</feature>
<evidence type="ECO:0000256" key="4">
    <source>
        <dbReference type="ARBA" id="ARBA00022559"/>
    </source>
</evidence>
<keyword evidence="23" id="KW-1185">Reference proteome</keyword>
<keyword evidence="12" id="KW-0873">Pyrrolidone carboxylic acid</keyword>
<evidence type="ECO:0000256" key="18">
    <source>
        <dbReference type="PIRSR" id="PIRSR600823-5"/>
    </source>
</evidence>
<evidence type="ECO:0000256" key="12">
    <source>
        <dbReference type="ARBA" id="ARBA00023283"/>
    </source>
</evidence>
<evidence type="ECO:0000256" key="17">
    <source>
        <dbReference type="PIRSR" id="PIRSR600823-4"/>
    </source>
</evidence>
<evidence type="ECO:0000256" key="20">
    <source>
        <dbReference type="SAM" id="SignalP"/>
    </source>
</evidence>
<evidence type="ECO:0000256" key="1">
    <source>
        <dbReference type="ARBA" id="ARBA00000189"/>
    </source>
</evidence>
<feature type="binding site" evidence="16">
    <location>
        <position position="69"/>
    </location>
    <ligand>
        <name>Ca(2+)</name>
        <dbReference type="ChEBI" id="CHEBI:29108"/>
        <label>1</label>
    </ligand>
</feature>
<dbReference type="PANTHER" id="PTHR31235">
    <property type="entry name" value="PEROXIDASE 25-RELATED"/>
    <property type="match status" value="1"/>
</dbReference>
<dbReference type="GO" id="GO:0140825">
    <property type="term" value="F:lactoperoxidase activity"/>
    <property type="evidence" value="ECO:0007669"/>
    <property type="project" value="UniProtKB-EC"/>
</dbReference>
<feature type="signal peptide" evidence="20">
    <location>
        <begin position="1"/>
        <end position="26"/>
    </location>
</feature>
<dbReference type="Gene3D" id="1.10.420.10">
    <property type="entry name" value="Peroxidase, domain 2"/>
    <property type="match status" value="1"/>
</dbReference>
<evidence type="ECO:0000256" key="6">
    <source>
        <dbReference type="ARBA" id="ARBA00022723"/>
    </source>
</evidence>
<evidence type="ECO:0000256" key="15">
    <source>
        <dbReference type="PIRSR" id="PIRSR600823-2"/>
    </source>
</evidence>
<dbReference type="EC" id="1.11.1.7" evidence="3"/>
<feature type="binding site" description="axial binding residue" evidence="16">
    <location>
        <position position="194"/>
    </location>
    <ligand>
        <name>heme b</name>
        <dbReference type="ChEBI" id="CHEBI:60344"/>
    </ligand>
    <ligandPart>
        <name>Fe</name>
        <dbReference type="ChEBI" id="CHEBI:18248"/>
    </ligandPart>
</feature>
<reference evidence="22" key="1">
    <citation type="submission" date="2023-07" db="EMBL/GenBank/DDBJ databases">
        <title>A chromosome-level genome assembly of Lolium multiflorum.</title>
        <authorList>
            <person name="Chen Y."/>
            <person name="Copetti D."/>
            <person name="Kolliker R."/>
            <person name="Studer B."/>
        </authorList>
    </citation>
    <scope>NUCLEOTIDE SEQUENCE</scope>
    <source>
        <strain evidence="22">02402/16</strain>
        <tissue evidence="22">Leaf</tissue>
    </source>
</reference>
<feature type="binding site" evidence="16">
    <location>
        <position position="76"/>
    </location>
    <ligand>
        <name>Ca(2+)</name>
        <dbReference type="ChEBI" id="CHEBI:29108"/>
        <label>1</label>
    </ligand>
</feature>
<dbReference type="FunFam" id="1.10.420.10:FF:000006">
    <property type="entry name" value="Peroxidase"/>
    <property type="match status" value="1"/>
</dbReference>
<comment type="cofactor">
    <cofactor evidence="16">
        <name>heme b</name>
        <dbReference type="ChEBI" id="CHEBI:60344"/>
    </cofactor>
    <text evidence="16">Binds 1 heme b (iron(II)-protoporphyrin IX) group per subunit.</text>
</comment>
<evidence type="ECO:0000313" key="22">
    <source>
        <dbReference type="EMBL" id="KAK1611364.1"/>
    </source>
</evidence>
<sequence>MSGTVKLTCLQLLMVAFATLITMSSAGLQYGFYNASCPNAEQMVTSVVNGLIDANPAVAPALIRLIFHDCFVAGCDASILLDPTSANSSPEKTAIPLAVAGYNAIDQAKAAVEAACPGKVSCADIVAFAARDSVAKAAGYYYSVDSGRRDGSVSTAFSILTNMPSPLFNRSDLVARFSQKKLTVVDLVALSGAHSIGVAHCSAFTKRLYPTVDPTLDAGFAADLKKRCPAPARGVPDNLVNNSVVTPSILGNQYYGNTINKKVLFNSDATLLTGSDTATLVAQMEADPAKWIAQFAVSMVNMGRIGVLTGTQGQSQDAYVLARPAADSGQPKALSSVTPRSRRRSASDAIRSSTEYGLLTEREALHPALMALQYPLLFPFGDKGLSFVRKNQDKLRSETFQDLSDAIGEGLLRNYQDAMAICRAYGVPDLFVTFTCNPNWDEILYALEQEPGQRSPDKSDIVARVFKMKLVELYGEIRGGSAFGPVRAVPDVDTPKWVSLIGIPGAAQATAHGGSLAKEKLDRSRHLKIHGLNVCKMY</sequence>
<feature type="chain" id="PRO_5041978149" description="peroxidase" evidence="20">
    <location>
        <begin position="27"/>
        <end position="538"/>
    </location>
</feature>
<keyword evidence="11" id="KW-0325">Glycoprotein</keyword>
<name>A0AAD8R0T0_LOLMU</name>
<evidence type="ECO:0000256" key="16">
    <source>
        <dbReference type="PIRSR" id="PIRSR600823-3"/>
    </source>
</evidence>
<proteinExistence type="inferred from homology"/>
<dbReference type="PRINTS" id="PR00458">
    <property type="entry name" value="PEROXIDASE"/>
</dbReference>
<evidence type="ECO:0000256" key="7">
    <source>
        <dbReference type="ARBA" id="ARBA00022837"/>
    </source>
</evidence>
<dbReference type="InterPro" id="IPR002016">
    <property type="entry name" value="Haem_peroxidase"/>
</dbReference>
<feature type="disulfide bond" evidence="18">
    <location>
        <begin position="201"/>
        <end position="228"/>
    </location>
</feature>
<dbReference type="PROSITE" id="PS00435">
    <property type="entry name" value="PEROXIDASE_1"/>
    <property type="match status" value="1"/>
</dbReference>
<feature type="active site" description="Proton acceptor" evidence="14">
    <location>
        <position position="68"/>
    </location>
</feature>
<feature type="region of interest" description="Disordered" evidence="19">
    <location>
        <begin position="329"/>
        <end position="349"/>
    </location>
</feature>
<dbReference type="CDD" id="cd00693">
    <property type="entry name" value="secretory_peroxidase"/>
    <property type="match status" value="1"/>
</dbReference>
<feature type="binding site" evidence="16">
    <location>
        <position position="78"/>
    </location>
    <ligand>
        <name>Ca(2+)</name>
        <dbReference type="ChEBI" id="CHEBI:29108"/>
        <label>1</label>
    </ligand>
</feature>
<feature type="domain" description="Plant heme peroxidase family profile" evidence="21">
    <location>
        <begin position="27"/>
        <end position="314"/>
    </location>
</feature>
<feature type="binding site" evidence="16">
    <location>
        <position position="246"/>
    </location>
    <ligand>
        <name>Ca(2+)</name>
        <dbReference type="ChEBI" id="CHEBI:29108"/>
        <label>2</label>
    </ligand>
</feature>
<feature type="binding site" evidence="16">
    <location>
        <position position="72"/>
    </location>
    <ligand>
        <name>Ca(2+)</name>
        <dbReference type="ChEBI" id="CHEBI:29108"/>
        <label>1</label>
    </ligand>
</feature>